<dbReference type="InterPro" id="IPR010121">
    <property type="entry name" value="Pyruvate_phosphate_dikinase"/>
</dbReference>
<proteinExistence type="predicted"/>
<protein>
    <submittedName>
        <fullName evidence="2">Pyruvate phosphate dikinase</fullName>
        <ecNumber evidence="2">2.7.9.1</ecNumber>
    </submittedName>
</protein>
<reference evidence="2" key="1">
    <citation type="submission" date="2019-03" db="EMBL/GenBank/DDBJ databases">
        <title>Single cell metagenomics reveals metabolic interactions within the superorganism composed of flagellate Streblomastix strix and complex community of Bacteroidetes bacteria on its surface.</title>
        <authorList>
            <person name="Treitli S.C."/>
            <person name="Kolisko M."/>
            <person name="Husnik F."/>
            <person name="Keeling P."/>
            <person name="Hampl V."/>
        </authorList>
    </citation>
    <scope>NUCLEOTIDE SEQUENCE</scope>
    <source>
        <strain evidence="2">STM</strain>
    </source>
</reference>
<keyword evidence="2" id="KW-0808">Transferase</keyword>
<organism evidence="2">
    <name type="scientific">termite gut metagenome</name>
    <dbReference type="NCBI Taxonomy" id="433724"/>
    <lineage>
        <taxon>unclassified sequences</taxon>
        <taxon>metagenomes</taxon>
        <taxon>organismal metagenomes</taxon>
    </lineage>
</organism>
<comment type="caution">
    <text evidence="2">The sequence shown here is derived from an EMBL/GenBank/DDBJ whole genome shotgun (WGS) entry which is preliminary data.</text>
</comment>
<dbReference type="SUPFAM" id="SSF56059">
    <property type="entry name" value="Glutathione synthetase ATP-binding domain-like"/>
    <property type="match status" value="1"/>
</dbReference>
<sequence length="488" mass="56648">MEQQQNSIIKILEKHFKDVVDVSFVIQEGKLWILDVRPSKRTGKANIKINVDLYKEQIINENDVISRIRLTDIMEVLHPIINNECELKCIAEGLPASPGVATGKVFFTSNDITENKEHNSILCKIEVSPDDIQAMTKSSATITSRGGMISHAAVILRGMGKCCVTGIGNLNIDYRERKAMIDNFTIKEGEWITINGSNGKMYYGKGIITSKPWYEDHDLYFLSKIVEKAIRTDSISVNNIGKAWLIRDFFFHNIPFFIYPTKKQNIEIKQYKSFLQPKPFQIKKIYSILNELSQESETNKFVIIGLRNSLLRQLGNIVGIGNHYKYYRPILDPMLCIISDNISIKKQLIGEEFFNISKYLPNYIDIYKVKLYTQIQANSEGELSFLDCTNIKGESLVIRSNNIKKFYLEINDQRINIDRLATLYNIFRKREYFWNWYFENFTTHQEMIDFLNKSKDERIKDFRLNTYAHELELLENDILTNSGQALIS</sequence>
<keyword evidence="2" id="KW-0670">Pyruvate</keyword>
<keyword evidence="2" id="KW-0418">Kinase</keyword>
<name>A0A5J4QMK2_9ZZZZ</name>
<dbReference type="EMBL" id="SNRY01002871">
    <property type="protein sequence ID" value="KAA6323157.1"/>
    <property type="molecule type" value="Genomic_DNA"/>
</dbReference>
<dbReference type="AlphaFoldDB" id="A0A5J4QMK2"/>
<dbReference type="InterPro" id="IPR036637">
    <property type="entry name" value="Phosphohistidine_dom_sf"/>
</dbReference>
<accession>A0A5J4QMK2</accession>
<dbReference type="SUPFAM" id="SSF52009">
    <property type="entry name" value="Phosphohistidine domain"/>
    <property type="match status" value="1"/>
</dbReference>
<dbReference type="Gene3D" id="3.30.470.20">
    <property type="entry name" value="ATP-grasp fold, B domain"/>
    <property type="match status" value="1"/>
</dbReference>
<dbReference type="Pfam" id="PF00391">
    <property type="entry name" value="PEP-utilizers"/>
    <property type="match status" value="1"/>
</dbReference>
<dbReference type="Gene3D" id="3.50.30.10">
    <property type="entry name" value="Phosphohistidine domain"/>
    <property type="match status" value="1"/>
</dbReference>
<feature type="domain" description="PEP-utilising enzyme mobile" evidence="1">
    <location>
        <begin position="118"/>
        <end position="199"/>
    </location>
</feature>
<gene>
    <name evidence="2" type="ORF">EZS27_027375</name>
</gene>
<dbReference type="PANTHER" id="PTHR22931">
    <property type="entry name" value="PHOSPHOENOLPYRUVATE DIKINASE-RELATED"/>
    <property type="match status" value="1"/>
</dbReference>
<dbReference type="GO" id="GO:0050242">
    <property type="term" value="F:pyruvate, phosphate dikinase activity"/>
    <property type="evidence" value="ECO:0007669"/>
    <property type="project" value="UniProtKB-EC"/>
</dbReference>
<evidence type="ECO:0000259" key="1">
    <source>
        <dbReference type="Pfam" id="PF00391"/>
    </source>
</evidence>
<dbReference type="InterPro" id="IPR008279">
    <property type="entry name" value="PEP-util_enz_mobile_dom"/>
</dbReference>
<dbReference type="Gene3D" id="1.10.189.10">
    <property type="entry name" value="Pyruvate Phosphate Dikinase, domain 2"/>
    <property type="match status" value="1"/>
</dbReference>
<dbReference type="GO" id="GO:0016301">
    <property type="term" value="F:kinase activity"/>
    <property type="evidence" value="ECO:0007669"/>
    <property type="project" value="UniProtKB-KW"/>
</dbReference>
<evidence type="ECO:0000313" key="2">
    <source>
        <dbReference type="EMBL" id="KAA6323157.1"/>
    </source>
</evidence>
<dbReference type="PANTHER" id="PTHR22931:SF9">
    <property type="entry name" value="PYRUVATE, PHOSPHATE DIKINASE 1, CHLOROPLASTIC"/>
    <property type="match status" value="1"/>
</dbReference>
<dbReference type="EC" id="2.7.9.1" evidence="2"/>